<dbReference type="Pfam" id="PF06984">
    <property type="entry name" value="MRP-L47"/>
    <property type="match status" value="1"/>
</dbReference>
<keyword evidence="4" id="KW-0496">Mitochondrion</keyword>
<keyword evidence="3" id="KW-0689">Ribosomal protein</keyword>
<comment type="subcellular location">
    <subcellularLocation>
        <location evidence="1">Mitochondrion</location>
    </subcellularLocation>
</comment>
<dbReference type="GO" id="GO:0003735">
    <property type="term" value="F:structural constituent of ribosome"/>
    <property type="evidence" value="ECO:0007669"/>
    <property type="project" value="InterPro"/>
</dbReference>
<reference evidence="8 9" key="1">
    <citation type="submission" date="2006-10" db="EMBL/GenBank/DDBJ databases">
        <title>The Genome Sequence of Batrachochytrium dendrobatidis JEL423.</title>
        <authorList>
            <consortium name="The Broad Institute Genome Sequencing Platform"/>
            <person name="Birren B."/>
            <person name="Lander E."/>
            <person name="Galagan J."/>
            <person name="Cuomo C."/>
            <person name="Devon K."/>
            <person name="Jaffe D."/>
            <person name="Butler J."/>
            <person name="Alvarez P."/>
            <person name="Gnerre S."/>
            <person name="Grabherr M."/>
            <person name="Kleber M."/>
            <person name="Mauceli E."/>
            <person name="Brockman W."/>
            <person name="Young S."/>
            <person name="LaButti K."/>
            <person name="Sykes S."/>
            <person name="DeCaprio D."/>
            <person name="Crawford M."/>
            <person name="Koehrsen M."/>
            <person name="Engels R."/>
            <person name="Montgomery P."/>
            <person name="Pearson M."/>
            <person name="Howarth C."/>
            <person name="Larson L."/>
            <person name="White J."/>
            <person name="O'Leary S."/>
            <person name="Kodira C."/>
            <person name="Zeng Q."/>
            <person name="Yandava C."/>
            <person name="Alvarado L."/>
            <person name="Longcore J."/>
            <person name="James T."/>
        </authorList>
    </citation>
    <scope>NUCLEOTIDE SEQUENCE [LARGE SCALE GENOMIC DNA]</scope>
    <source>
        <strain evidence="8 9">JEL423</strain>
    </source>
</reference>
<evidence type="ECO:0000256" key="2">
    <source>
        <dbReference type="ARBA" id="ARBA00009254"/>
    </source>
</evidence>
<dbReference type="Gene3D" id="6.10.330.20">
    <property type="match status" value="1"/>
</dbReference>
<dbReference type="InterPro" id="IPR010729">
    <property type="entry name" value="Ribosomal_uL29_mit"/>
</dbReference>
<comment type="similarity">
    <text evidence="2">Belongs to the universal ribosomal protein uL29 family.</text>
</comment>
<accession>A0A177WYX2</accession>
<dbReference type="GO" id="GO:0005762">
    <property type="term" value="C:mitochondrial large ribosomal subunit"/>
    <property type="evidence" value="ECO:0007669"/>
    <property type="project" value="TreeGrafter"/>
</dbReference>
<evidence type="ECO:0000256" key="3">
    <source>
        <dbReference type="ARBA" id="ARBA00022980"/>
    </source>
</evidence>
<proteinExistence type="inferred from homology"/>
<organism evidence="8 9">
    <name type="scientific">Batrachochytrium dendrobatidis (strain JEL423)</name>
    <dbReference type="NCBI Taxonomy" id="403673"/>
    <lineage>
        <taxon>Eukaryota</taxon>
        <taxon>Fungi</taxon>
        <taxon>Fungi incertae sedis</taxon>
        <taxon>Chytridiomycota</taxon>
        <taxon>Chytridiomycota incertae sedis</taxon>
        <taxon>Chytridiomycetes</taxon>
        <taxon>Rhizophydiales</taxon>
        <taxon>Rhizophydiales incertae sedis</taxon>
        <taxon>Batrachochytrium</taxon>
    </lineage>
</organism>
<dbReference type="VEuPathDB" id="FungiDB:BDEG_28439"/>
<dbReference type="AlphaFoldDB" id="A0A177WYX2"/>
<keyword evidence="5" id="KW-0687">Ribonucleoprotein</keyword>
<evidence type="ECO:0000256" key="1">
    <source>
        <dbReference type="ARBA" id="ARBA00004173"/>
    </source>
</evidence>
<evidence type="ECO:0000256" key="6">
    <source>
        <dbReference type="ARBA" id="ARBA00035289"/>
    </source>
</evidence>
<dbReference type="EMBL" id="DS022315">
    <property type="protein sequence ID" value="OAJ45289.1"/>
    <property type="molecule type" value="Genomic_DNA"/>
</dbReference>
<evidence type="ECO:0000256" key="5">
    <source>
        <dbReference type="ARBA" id="ARBA00023274"/>
    </source>
</evidence>
<evidence type="ECO:0000313" key="8">
    <source>
        <dbReference type="EMBL" id="OAJ45289.1"/>
    </source>
</evidence>
<dbReference type="PANTHER" id="PTHR21183:SF18">
    <property type="entry name" value="LARGE RIBOSOMAL SUBUNIT PROTEIN UL29M"/>
    <property type="match status" value="1"/>
</dbReference>
<dbReference type="GO" id="GO:0032543">
    <property type="term" value="P:mitochondrial translation"/>
    <property type="evidence" value="ECO:0007669"/>
    <property type="project" value="TreeGrafter"/>
</dbReference>
<dbReference type="Proteomes" id="UP000077115">
    <property type="component" value="Unassembled WGS sequence"/>
</dbReference>
<evidence type="ECO:0000256" key="7">
    <source>
        <dbReference type="ARBA" id="ARBA00035399"/>
    </source>
</evidence>
<dbReference type="InterPro" id="IPR038340">
    <property type="entry name" value="MRP-L47_sf"/>
</dbReference>
<dbReference type="eggNOG" id="KOG3331">
    <property type="taxonomic scope" value="Eukaryota"/>
</dbReference>
<name>A0A177WYX2_BATDL</name>
<dbReference type="PANTHER" id="PTHR21183">
    <property type="entry name" value="RIBOSOMAL PROTEIN L47, MITOCHONDRIAL-RELATED"/>
    <property type="match status" value="1"/>
</dbReference>
<gene>
    <name evidence="8" type="ORF">BDEG_28439</name>
</gene>
<sequence>MLGRAIYKASASMVSSLRLSSAHTFPLLHTPTIVHPTRSFSFTPTVLGLEDFFDSSKGWVWNEKELPTGRAWLAAELRNKSFDDLHSLWWVCCKEKNKLYSQQMEARRFDIFFPHKDRIQQVKLTMSRLKLVIWERREAWMQAQAILKTEQARQELLDSGMSTEEVEDRLVEMFPVPIVDSGKAVERKRWTMKTSRTMTYRTKKSKAKNSNWSVV</sequence>
<protein>
    <recommendedName>
        <fullName evidence="6">Large ribosomal subunit protein uL29m</fullName>
    </recommendedName>
    <alternativeName>
        <fullName evidence="7">54S ribosomal protein L4, mitochondrial</fullName>
    </alternativeName>
</protein>
<evidence type="ECO:0000313" key="9">
    <source>
        <dbReference type="Proteomes" id="UP000077115"/>
    </source>
</evidence>
<reference evidence="8 9" key="2">
    <citation type="submission" date="2016-05" db="EMBL/GenBank/DDBJ databases">
        <title>Lineage-specific infection strategies underlie the spectrum of fungal disease in amphibians.</title>
        <authorList>
            <person name="Cuomo C.A."/>
            <person name="Farrer R.A."/>
            <person name="James T."/>
            <person name="Longcore J."/>
            <person name="Birren B."/>
        </authorList>
    </citation>
    <scope>NUCLEOTIDE SEQUENCE [LARGE SCALE GENOMIC DNA]</scope>
    <source>
        <strain evidence="8 9">JEL423</strain>
    </source>
</reference>
<dbReference type="STRING" id="403673.A0A177WYX2"/>
<evidence type="ECO:0000256" key="4">
    <source>
        <dbReference type="ARBA" id="ARBA00023128"/>
    </source>
</evidence>